<reference evidence="1 2" key="1">
    <citation type="journal article" date="2020" name="Cell">
        <title>Large-Scale Comparative Analyses of Tick Genomes Elucidate Their Genetic Diversity and Vector Capacities.</title>
        <authorList>
            <consortium name="Tick Genome and Microbiome Consortium (TIGMIC)"/>
            <person name="Jia N."/>
            <person name="Wang J."/>
            <person name="Shi W."/>
            <person name="Du L."/>
            <person name="Sun Y."/>
            <person name="Zhan W."/>
            <person name="Jiang J.F."/>
            <person name="Wang Q."/>
            <person name="Zhang B."/>
            <person name="Ji P."/>
            <person name="Bell-Sakyi L."/>
            <person name="Cui X.M."/>
            <person name="Yuan T.T."/>
            <person name="Jiang B.G."/>
            <person name="Yang W.F."/>
            <person name="Lam T.T."/>
            <person name="Chang Q.C."/>
            <person name="Ding S.J."/>
            <person name="Wang X.J."/>
            <person name="Zhu J.G."/>
            <person name="Ruan X.D."/>
            <person name="Zhao L."/>
            <person name="Wei J.T."/>
            <person name="Ye R.Z."/>
            <person name="Que T.C."/>
            <person name="Du C.H."/>
            <person name="Zhou Y.H."/>
            <person name="Cheng J.X."/>
            <person name="Dai P.F."/>
            <person name="Guo W.B."/>
            <person name="Han X.H."/>
            <person name="Huang E.J."/>
            <person name="Li L.F."/>
            <person name="Wei W."/>
            <person name="Gao Y.C."/>
            <person name="Liu J.Z."/>
            <person name="Shao H.Z."/>
            <person name="Wang X."/>
            <person name="Wang C.C."/>
            <person name="Yang T.C."/>
            <person name="Huo Q.B."/>
            <person name="Li W."/>
            <person name="Chen H.Y."/>
            <person name="Chen S.E."/>
            <person name="Zhou L.G."/>
            <person name="Ni X.B."/>
            <person name="Tian J.H."/>
            <person name="Sheng Y."/>
            <person name="Liu T."/>
            <person name="Pan Y.S."/>
            <person name="Xia L.Y."/>
            <person name="Li J."/>
            <person name="Zhao F."/>
            <person name="Cao W.C."/>
        </authorList>
    </citation>
    <scope>NUCLEOTIDE SEQUENCE [LARGE SCALE GENOMIC DNA]</scope>
    <source>
        <strain evidence="1">Iper-2018</strain>
    </source>
</reference>
<dbReference type="Proteomes" id="UP000805193">
    <property type="component" value="Unassembled WGS sequence"/>
</dbReference>
<name>A0AC60Q056_IXOPE</name>
<gene>
    <name evidence="1" type="ORF">HPB47_026595</name>
</gene>
<proteinExistence type="predicted"/>
<evidence type="ECO:0000313" key="1">
    <source>
        <dbReference type="EMBL" id="KAG0426280.1"/>
    </source>
</evidence>
<dbReference type="EMBL" id="JABSTQ010009735">
    <property type="protein sequence ID" value="KAG0426280.1"/>
    <property type="molecule type" value="Genomic_DNA"/>
</dbReference>
<accession>A0AC60Q056</accession>
<evidence type="ECO:0000313" key="2">
    <source>
        <dbReference type="Proteomes" id="UP000805193"/>
    </source>
</evidence>
<keyword evidence="2" id="KW-1185">Reference proteome</keyword>
<comment type="caution">
    <text evidence="1">The sequence shown here is derived from an EMBL/GenBank/DDBJ whole genome shotgun (WGS) entry which is preliminary data.</text>
</comment>
<sequence length="385" mass="42890">MKVSLAAQTLSRSVSYALLFCKEKQIPGFEGVEATAEFAAVVDDTFDLTNSCHPLALGSKAPIRVNNKETILTRIDKASRYLRGLKDTTGRPLIQGSRKTAILGFLLALQSIKGLAEDLVWSSSPLLKCLLTRKLSQDHLELFFATIRNRTGNNNNPTALEFRSAYRKCLIANVLPSSRGNCQVDGTETLLLSSSDKRQQGPTADTSQDDADATWVIGYKPLSEFAESIVQYIAGNVAVQFAKDAKCPDCARIALLTTDKCDLVRVKDKGGLHSPSPDILHLCTTAEKVLRRNFDTVAKGGRNWLLRLQTETLSIVSLSPSFKRFDHLFVAQTIDNQSHFSVMLKKMLAHYFQLRIHHMCRQQSAEERGVPVRQYFNKLVLFRGQ</sequence>
<organism evidence="1 2">
    <name type="scientific">Ixodes persulcatus</name>
    <name type="common">Taiga tick</name>
    <dbReference type="NCBI Taxonomy" id="34615"/>
    <lineage>
        <taxon>Eukaryota</taxon>
        <taxon>Metazoa</taxon>
        <taxon>Ecdysozoa</taxon>
        <taxon>Arthropoda</taxon>
        <taxon>Chelicerata</taxon>
        <taxon>Arachnida</taxon>
        <taxon>Acari</taxon>
        <taxon>Parasitiformes</taxon>
        <taxon>Ixodida</taxon>
        <taxon>Ixodoidea</taxon>
        <taxon>Ixodidae</taxon>
        <taxon>Ixodinae</taxon>
        <taxon>Ixodes</taxon>
    </lineage>
</organism>
<protein>
    <submittedName>
        <fullName evidence="1">Uncharacterized protein</fullName>
    </submittedName>
</protein>